<organism evidence="1 2">
    <name type="scientific">Parasponia andersonii</name>
    <name type="common">Sponia andersonii</name>
    <dbReference type="NCBI Taxonomy" id="3476"/>
    <lineage>
        <taxon>Eukaryota</taxon>
        <taxon>Viridiplantae</taxon>
        <taxon>Streptophyta</taxon>
        <taxon>Embryophyta</taxon>
        <taxon>Tracheophyta</taxon>
        <taxon>Spermatophyta</taxon>
        <taxon>Magnoliopsida</taxon>
        <taxon>eudicotyledons</taxon>
        <taxon>Gunneridae</taxon>
        <taxon>Pentapetalae</taxon>
        <taxon>rosids</taxon>
        <taxon>fabids</taxon>
        <taxon>Rosales</taxon>
        <taxon>Cannabaceae</taxon>
        <taxon>Parasponia</taxon>
    </lineage>
</organism>
<sequence>STRRLLCALELINTDGPIEREKYLPQFIKFDIEVILD</sequence>
<proteinExistence type="predicted"/>
<name>A0A2P5BLG5_PARAD</name>
<gene>
    <name evidence="1" type="ORF">PanWU01x14_228780</name>
</gene>
<evidence type="ECO:0000313" key="2">
    <source>
        <dbReference type="Proteomes" id="UP000237105"/>
    </source>
</evidence>
<dbReference type="Proteomes" id="UP000237105">
    <property type="component" value="Unassembled WGS sequence"/>
</dbReference>
<reference evidence="2" key="1">
    <citation type="submission" date="2016-06" db="EMBL/GenBank/DDBJ databases">
        <title>Parallel loss of symbiosis genes in relatives of nitrogen-fixing non-legume Parasponia.</title>
        <authorList>
            <person name="Van Velzen R."/>
            <person name="Holmer R."/>
            <person name="Bu F."/>
            <person name="Rutten L."/>
            <person name="Van Zeijl A."/>
            <person name="Liu W."/>
            <person name="Santuari L."/>
            <person name="Cao Q."/>
            <person name="Sharma T."/>
            <person name="Shen D."/>
            <person name="Roswanjaya Y."/>
            <person name="Wardhani T."/>
            <person name="Kalhor M.S."/>
            <person name="Jansen J."/>
            <person name="Van den Hoogen J."/>
            <person name="Gungor B."/>
            <person name="Hartog M."/>
            <person name="Hontelez J."/>
            <person name="Verver J."/>
            <person name="Yang W.-C."/>
            <person name="Schijlen E."/>
            <person name="Repin R."/>
            <person name="Schilthuizen M."/>
            <person name="Schranz E."/>
            <person name="Heidstra R."/>
            <person name="Miyata K."/>
            <person name="Fedorova E."/>
            <person name="Kohlen W."/>
            <person name="Bisseling T."/>
            <person name="Smit S."/>
            <person name="Geurts R."/>
        </authorList>
    </citation>
    <scope>NUCLEOTIDE SEQUENCE [LARGE SCALE GENOMIC DNA]</scope>
    <source>
        <strain evidence="2">cv. WU1-14</strain>
    </source>
</reference>
<keyword evidence="2" id="KW-1185">Reference proteome</keyword>
<feature type="non-terminal residue" evidence="1">
    <location>
        <position position="1"/>
    </location>
</feature>
<dbReference type="AlphaFoldDB" id="A0A2P5BLG5"/>
<accession>A0A2P5BLG5</accession>
<comment type="caution">
    <text evidence="1">The sequence shown here is derived from an EMBL/GenBank/DDBJ whole genome shotgun (WGS) entry which is preliminary data.</text>
</comment>
<protein>
    <submittedName>
        <fullName evidence="1">Uncharacterized protein</fullName>
    </submittedName>
</protein>
<dbReference type="EMBL" id="JXTB01000257">
    <property type="protein sequence ID" value="PON49645.1"/>
    <property type="molecule type" value="Genomic_DNA"/>
</dbReference>
<evidence type="ECO:0000313" key="1">
    <source>
        <dbReference type="EMBL" id="PON49645.1"/>
    </source>
</evidence>